<dbReference type="Proteomes" id="UP000281915">
    <property type="component" value="Unassembled WGS sequence"/>
</dbReference>
<dbReference type="PANTHER" id="PTHR43479">
    <property type="entry name" value="ACREF/ENVCD OPERON REPRESSOR-RELATED"/>
    <property type="match status" value="1"/>
</dbReference>
<dbReference type="PROSITE" id="PS50977">
    <property type="entry name" value="HTH_TETR_2"/>
    <property type="match status" value="1"/>
</dbReference>
<evidence type="ECO:0000259" key="3">
    <source>
        <dbReference type="PROSITE" id="PS50977"/>
    </source>
</evidence>
<dbReference type="SUPFAM" id="SSF46689">
    <property type="entry name" value="Homeodomain-like"/>
    <property type="match status" value="1"/>
</dbReference>
<dbReference type="EMBL" id="RHHT01000048">
    <property type="protein sequence ID" value="RNB74711.1"/>
    <property type="molecule type" value="Genomic_DNA"/>
</dbReference>
<dbReference type="GO" id="GO:0003677">
    <property type="term" value="F:DNA binding"/>
    <property type="evidence" value="ECO:0007669"/>
    <property type="project" value="UniProtKB-UniRule"/>
</dbReference>
<gene>
    <name evidence="4" type="ORF">EDM58_19545</name>
</gene>
<feature type="DNA-binding region" description="H-T-H motif" evidence="2">
    <location>
        <begin position="33"/>
        <end position="52"/>
    </location>
</feature>
<dbReference type="InterPro" id="IPR001647">
    <property type="entry name" value="HTH_TetR"/>
</dbReference>
<dbReference type="AlphaFoldDB" id="A0A3M8CGR8"/>
<dbReference type="InterPro" id="IPR050624">
    <property type="entry name" value="HTH-type_Tx_Regulator"/>
</dbReference>
<dbReference type="Pfam" id="PF00440">
    <property type="entry name" value="TetR_N"/>
    <property type="match status" value="1"/>
</dbReference>
<dbReference type="PANTHER" id="PTHR43479:SF11">
    <property type="entry name" value="ACREF_ENVCD OPERON REPRESSOR-RELATED"/>
    <property type="match status" value="1"/>
</dbReference>
<reference evidence="4 5" key="1">
    <citation type="submission" date="2018-10" db="EMBL/GenBank/DDBJ databases">
        <title>Phylogenomics of Brevibacillus.</title>
        <authorList>
            <person name="Dunlap C."/>
        </authorList>
    </citation>
    <scope>NUCLEOTIDE SEQUENCE [LARGE SCALE GENOMIC DNA]</scope>
    <source>
        <strain evidence="4 5">JCM 15085</strain>
    </source>
</reference>
<evidence type="ECO:0000256" key="1">
    <source>
        <dbReference type="ARBA" id="ARBA00023125"/>
    </source>
</evidence>
<protein>
    <submittedName>
        <fullName evidence="4">TetR/AcrR family transcriptional regulator</fullName>
    </submittedName>
</protein>
<feature type="domain" description="HTH tetR-type" evidence="3">
    <location>
        <begin position="10"/>
        <end position="70"/>
    </location>
</feature>
<dbReference type="Gene3D" id="1.10.357.10">
    <property type="entry name" value="Tetracycline Repressor, domain 2"/>
    <property type="match status" value="1"/>
</dbReference>
<accession>A0A3M8CGR8</accession>
<sequence length="189" mass="22365">MTVNAGTRSRQSKEWIILALLQLMEHQVYSDISITDIARRAGLARQTFYRNYPDKDDILFDFLSKQFAQFQSHWDDQDILSEKMFVSLFRTWQDQTPASLVANICNYDRKIRQIIFRSLDHFIQALFHVHLPADEKQQRSSLHYYAQRTFSSTLHVLLIEWTLNSFAQSPEEMGRLTFQLTSSMRSHLQ</sequence>
<dbReference type="InterPro" id="IPR009057">
    <property type="entry name" value="Homeodomain-like_sf"/>
</dbReference>
<evidence type="ECO:0000313" key="5">
    <source>
        <dbReference type="Proteomes" id="UP000281915"/>
    </source>
</evidence>
<keyword evidence="1 2" id="KW-0238">DNA-binding</keyword>
<organism evidence="4 5">
    <name type="scientific">Brevibacillus panacihumi</name>
    <dbReference type="NCBI Taxonomy" id="497735"/>
    <lineage>
        <taxon>Bacteria</taxon>
        <taxon>Bacillati</taxon>
        <taxon>Bacillota</taxon>
        <taxon>Bacilli</taxon>
        <taxon>Bacillales</taxon>
        <taxon>Paenibacillaceae</taxon>
        <taxon>Brevibacillus</taxon>
    </lineage>
</organism>
<proteinExistence type="predicted"/>
<comment type="caution">
    <text evidence="4">The sequence shown here is derived from an EMBL/GenBank/DDBJ whole genome shotgun (WGS) entry which is preliminary data.</text>
</comment>
<evidence type="ECO:0000313" key="4">
    <source>
        <dbReference type="EMBL" id="RNB74711.1"/>
    </source>
</evidence>
<name>A0A3M8CGR8_9BACL</name>
<evidence type="ECO:0000256" key="2">
    <source>
        <dbReference type="PROSITE-ProRule" id="PRU00335"/>
    </source>
</evidence>